<dbReference type="EMBL" id="BDIP01000349">
    <property type="protein sequence ID" value="GIQ81268.1"/>
    <property type="molecule type" value="Genomic_DNA"/>
</dbReference>
<dbReference type="SUPFAM" id="SSF50965">
    <property type="entry name" value="Galactose oxidase, central domain"/>
    <property type="match status" value="1"/>
</dbReference>
<sequence length="210" mass="23631">MSTPFCGFCSLDSREWVVHQGVLPRERVGDIKGGCFVEGKILLSSYHEFPAPCLFQYDLSTRALTELPTPPMHYVTDLEFPIVMGGKVHFISGPRHHVYTLKGGDGEGGEERWETREHRFNTYRKESHALLGGYVYGHVLFPPSLNEMLVWDTVDGTWEEQKIHAEDLDIYCTKAIHLVGVGDRDALVIVEQGGRADTSIHLVTVEVDAF</sequence>
<organism evidence="1 2">
    <name type="scientific">Kipferlia bialata</name>
    <dbReference type="NCBI Taxonomy" id="797122"/>
    <lineage>
        <taxon>Eukaryota</taxon>
        <taxon>Metamonada</taxon>
        <taxon>Carpediemonas-like organisms</taxon>
        <taxon>Kipferlia</taxon>
    </lineage>
</organism>
<proteinExistence type="predicted"/>
<protein>
    <submittedName>
        <fullName evidence="1">Uncharacterized protein</fullName>
    </submittedName>
</protein>
<dbReference type="AlphaFoldDB" id="A0A9K3GFT0"/>
<gene>
    <name evidence="1" type="ORF">KIPB_002201</name>
</gene>
<accession>A0A9K3GFT0</accession>
<comment type="caution">
    <text evidence="1">The sequence shown here is derived from an EMBL/GenBank/DDBJ whole genome shotgun (WGS) entry which is preliminary data.</text>
</comment>
<evidence type="ECO:0000313" key="1">
    <source>
        <dbReference type="EMBL" id="GIQ81268.1"/>
    </source>
</evidence>
<evidence type="ECO:0000313" key="2">
    <source>
        <dbReference type="Proteomes" id="UP000265618"/>
    </source>
</evidence>
<dbReference type="InterPro" id="IPR011043">
    <property type="entry name" value="Gal_Oxase/kelch_b-propeller"/>
</dbReference>
<keyword evidence="2" id="KW-1185">Reference proteome</keyword>
<name>A0A9K3GFT0_9EUKA</name>
<dbReference type="Proteomes" id="UP000265618">
    <property type="component" value="Unassembled WGS sequence"/>
</dbReference>
<reference evidence="1 2" key="1">
    <citation type="journal article" date="2018" name="PLoS ONE">
        <title>The draft genome of Kipferlia bialata reveals reductive genome evolution in fornicate parasites.</title>
        <authorList>
            <person name="Tanifuji G."/>
            <person name="Takabayashi S."/>
            <person name="Kume K."/>
            <person name="Takagi M."/>
            <person name="Nakayama T."/>
            <person name="Kamikawa R."/>
            <person name="Inagaki Y."/>
            <person name="Hashimoto T."/>
        </authorList>
    </citation>
    <scope>NUCLEOTIDE SEQUENCE [LARGE SCALE GENOMIC DNA]</scope>
    <source>
        <strain evidence="1">NY0173</strain>
    </source>
</reference>